<keyword evidence="2" id="KW-1185">Reference proteome</keyword>
<protein>
    <submittedName>
        <fullName evidence="1">Histidine phosphatase family protein</fullName>
    </submittedName>
</protein>
<dbReference type="GO" id="GO:0005737">
    <property type="term" value="C:cytoplasm"/>
    <property type="evidence" value="ECO:0007669"/>
    <property type="project" value="TreeGrafter"/>
</dbReference>
<gene>
    <name evidence="1" type="ORF">E9998_19615</name>
</gene>
<dbReference type="AlphaFoldDB" id="A0A4S8P6N7"/>
<dbReference type="Pfam" id="PF00300">
    <property type="entry name" value="His_Phos_1"/>
    <property type="match status" value="1"/>
</dbReference>
<evidence type="ECO:0000313" key="1">
    <source>
        <dbReference type="EMBL" id="THV25943.1"/>
    </source>
</evidence>
<dbReference type="InterPro" id="IPR013078">
    <property type="entry name" value="His_Pase_superF_clade-1"/>
</dbReference>
<comment type="caution">
    <text evidence="1">The sequence shown here is derived from an EMBL/GenBank/DDBJ whole genome shotgun (WGS) entry which is preliminary data.</text>
</comment>
<dbReference type="RefSeq" id="WP_136531391.1">
    <property type="nucleotide sequence ID" value="NZ_STGX01000016.1"/>
</dbReference>
<dbReference type="EMBL" id="STGX01000016">
    <property type="protein sequence ID" value="THV25943.1"/>
    <property type="molecule type" value="Genomic_DNA"/>
</dbReference>
<evidence type="ECO:0000313" key="2">
    <source>
        <dbReference type="Proteomes" id="UP000305792"/>
    </source>
</evidence>
<dbReference type="SMART" id="SM00855">
    <property type="entry name" value="PGAM"/>
    <property type="match status" value="1"/>
</dbReference>
<dbReference type="GO" id="GO:0016791">
    <property type="term" value="F:phosphatase activity"/>
    <property type="evidence" value="ECO:0007669"/>
    <property type="project" value="TreeGrafter"/>
</dbReference>
<dbReference type="PANTHER" id="PTHR48100:SF1">
    <property type="entry name" value="HISTIDINE PHOSPHATASE FAMILY PROTEIN-RELATED"/>
    <property type="match status" value="1"/>
</dbReference>
<accession>A0A4S8P6N7</accession>
<name>A0A4S8P6N7_9ACTN</name>
<sequence length="208" mass="22862">MRTLHVVTHPQATHHVDDVVGGWYDSDLTPDGERDARRIAAALRDRIPDTADVELRTSDLRRTAQTADAIGERFGLTPVPDPRLRELSFGEAGGRPNAWLRECFVPPPPTGDRMGHTGGLPGAESKRHLAQRVYAAVDDLLDHHCEHQIVVTHGIAITFVIAAWIGMPADSLGHVVFKVTSGSITTLHEDDLYRGRMVTALGDTRHLH</sequence>
<dbReference type="InterPro" id="IPR050275">
    <property type="entry name" value="PGM_Phosphatase"/>
</dbReference>
<proteinExistence type="predicted"/>
<dbReference type="InterPro" id="IPR029033">
    <property type="entry name" value="His_PPase_superfam"/>
</dbReference>
<organism evidence="1 2">
    <name type="scientific">Glycomyces paridis</name>
    <dbReference type="NCBI Taxonomy" id="2126555"/>
    <lineage>
        <taxon>Bacteria</taxon>
        <taxon>Bacillati</taxon>
        <taxon>Actinomycetota</taxon>
        <taxon>Actinomycetes</taxon>
        <taxon>Glycomycetales</taxon>
        <taxon>Glycomycetaceae</taxon>
        <taxon>Glycomyces</taxon>
    </lineage>
</organism>
<dbReference type="CDD" id="cd07067">
    <property type="entry name" value="HP_PGM_like"/>
    <property type="match status" value="1"/>
</dbReference>
<dbReference type="Proteomes" id="UP000305792">
    <property type="component" value="Unassembled WGS sequence"/>
</dbReference>
<dbReference type="PANTHER" id="PTHR48100">
    <property type="entry name" value="BROAD-SPECIFICITY PHOSPHATASE YOR283W-RELATED"/>
    <property type="match status" value="1"/>
</dbReference>
<dbReference type="OrthoDB" id="9781415at2"/>
<reference evidence="1 2" key="1">
    <citation type="journal article" date="2018" name="Int. J. Syst. Evol. Microbiol.">
        <title>Glycomyces paridis sp. nov., isolated from the medicinal plant Paris polyphylla.</title>
        <authorList>
            <person name="Fang X.M."/>
            <person name="Bai J.L."/>
            <person name="Su J."/>
            <person name="Zhao L.L."/>
            <person name="Liu H.Y."/>
            <person name="Ma B.P."/>
            <person name="Zhang Y.Q."/>
            <person name="Yu L.Y."/>
        </authorList>
    </citation>
    <scope>NUCLEOTIDE SEQUENCE [LARGE SCALE GENOMIC DNA]</scope>
    <source>
        <strain evidence="1 2">CPCC 204357</strain>
    </source>
</reference>
<dbReference type="SUPFAM" id="SSF53254">
    <property type="entry name" value="Phosphoglycerate mutase-like"/>
    <property type="match status" value="1"/>
</dbReference>
<dbReference type="Gene3D" id="3.40.50.1240">
    <property type="entry name" value="Phosphoglycerate mutase-like"/>
    <property type="match status" value="1"/>
</dbReference>